<evidence type="ECO:0000313" key="1">
    <source>
        <dbReference type="EMBL" id="MCO6043446.1"/>
    </source>
</evidence>
<evidence type="ECO:0000313" key="2">
    <source>
        <dbReference type="Proteomes" id="UP001155241"/>
    </source>
</evidence>
<dbReference type="EMBL" id="JAMXLR010000024">
    <property type="protein sequence ID" value="MCO6043446.1"/>
    <property type="molecule type" value="Genomic_DNA"/>
</dbReference>
<protein>
    <submittedName>
        <fullName evidence="1">Uncharacterized protein</fullName>
    </submittedName>
</protein>
<dbReference type="Proteomes" id="UP001155241">
    <property type="component" value="Unassembled WGS sequence"/>
</dbReference>
<sequence>MVRVWHNPKSPTHKTLIIHHGRVFVGSAADDQLTRVAERLAQDESPLTLLGDKAVEINDQTLRRIETEADSTEITMRYARDGRNRFTMVSLPDV</sequence>
<accession>A0A9X2FCF4</accession>
<gene>
    <name evidence="1" type="ORF">NG895_05960</name>
</gene>
<dbReference type="AlphaFoldDB" id="A0A9X2FCF4"/>
<dbReference type="RefSeq" id="WP_252851553.1">
    <property type="nucleotide sequence ID" value="NZ_JAMXLR010000024.1"/>
</dbReference>
<comment type="caution">
    <text evidence="1">The sequence shown here is derived from an EMBL/GenBank/DDBJ whole genome shotgun (WGS) entry which is preliminary data.</text>
</comment>
<keyword evidence="2" id="KW-1185">Reference proteome</keyword>
<name>A0A9X2FCF4_9BACT</name>
<organism evidence="1 2">
    <name type="scientific">Aeoliella straminimaris</name>
    <dbReference type="NCBI Taxonomy" id="2954799"/>
    <lineage>
        <taxon>Bacteria</taxon>
        <taxon>Pseudomonadati</taxon>
        <taxon>Planctomycetota</taxon>
        <taxon>Planctomycetia</taxon>
        <taxon>Pirellulales</taxon>
        <taxon>Lacipirellulaceae</taxon>
        <taxon>Aeoliella</taxon>
    </lineage>
</organism>
<proteinExistence type="predicted"/>
<reference evidence="1" key="1">
    <citation type="submission" date="2022-06" db="EMBL/GenBank/DDBJ databases">
        <title>Aeoliella straminimaris, a novel planctomycete from sediments.</title>
        <authorList>
            <person name="Vitorino I.R."/>
            <person name="Lage O.M."/>
        </authorList>
    </citation>
    <scope>NUCLEOTIDE SEQUENCE</scope>
    <source>
        <strain evidence="1">ICT_H6.2</strain>
    </source>
</reference>